<feature type="compositionally biased region" description="Basic residues" evidence="8">
    <location>
        <begin position="1"/>
        <end position="10"/>
    </location>
</feature>
<dbReference type="PANTHER" id="PTHR10589:SF29">
    <property type="entry name" value="UBIQUITIN CARBOXYL-TERMINAL HYDROLASE"/>
    <property type="match status" value="1"/>
</dbReference>
<keyword evidence="11" id="KW-1185">Reference proteome</keyword>
<dbReference type="Gene3D" id="3.40.532.10">
    <property type="entry name" value="Peptidase C12, ubiquitin carboxyl-terminal hydrolase"/>
    <property type="match status" value="1"/>
</dbReference>
<dbReference type="SUPFAM" id="SSF54001">
    <property type="entry name" value="Cysteine proteinases"/>
    <property type="match status" value="1"/>
</dbReference>
<evidence type="ECO:0000256" key="1">
    <source>
        <dbReference type="ARBA" id="ARBA00000707"/>
    </source>
</evidence>
<dbReference type="InParanoid" id="A0A164ZB11"/>
<feature type="domain" description="UCH catalytic" evidence="9">
    <location>
        <begin position="47"/>
        <end position="287"/>
    </location>
</feature>
<keyword evidence="6 7" id="KW-0788">Thiol protease</keyword>
<dbReference type="OMA" id="GYHFIAY"/>
<dbReference type="RefSeq" id="XP_018184440.1">
    <property type="nucleotide sequence ID" value="XM_018331388.1"/>
</dbReference>
<evidence type="ECO:0000256" key="7">
    <source>
        <dbReference type="PROSITE-ProRule" id="PRU01393"/>
    </source>
</evidence>
<feature type="active site" description="Proton donor" evidence="7">
    <location>
        <position position="226"/>
    </location>
</feature>
<proteinExistence type="inferred from homology"/>
<dbReference type="GO" id="GO:0006511">
    <property type="term" value="P:ubiquitin-dependent protein catabolic process"/>
    <property type="evidence" value="ECO:0007669"/>
    <property type="project" value="UniProtKB-UniRule"/>
</dbReference>
<comment type="catalytic activity">
    <reaction evidence="1 7">
        <text>Thiol-dependent hydrolysis of ester, thioester, amide, peptide and isopeptide bonds formed by the C-terminal Gly of ubiquitin (a 76-residue protein attached to proteins as an intracellular targeting signal).</text>
        <dbReference type="EC" id="3.4.19.12"/>
    </reaction>
</comment>
<dbReference type="STRING" id="1328760.A0A164ZB11"/>
<keyword evidence="3 7" id="KW-0645">Protease</keyword>
<dbReference type="PANTHER" id="PTHR10589">
    <property type="entry name" value="UBIQUITIN CARBOXYL-TERMINAL HYDROLASE"/>
    <property type="match status" value="1"/>
</dbReference>
<dbReference type="PROSITE" id="PS52048">
    <property type="entry name" value="UCH_DOMAIN"/>
    <property type="match status" value="1"/>
</dbReference>
<evidence type="ECO:0000256" key="6">
    <source>
        <dbReference type="ARBA" id="ARBA00022807"/>
    </source>
</evidence>
<dbReference type="PROSITE" id="PS52049">
    <property type="entry name" value="ULD"/>
    <property type="match status" value="1"/>
</dbReference>
<dbReference type="AlphaFoldDB" id="A0A164ZB11"/>
<evidence type="ECO:0000256" key="4">
    <source>
        <dbReference type="ARBA" id="ARBA00022786"/>
    </source>
</evidence>
<evidence type="ECO:0000313" key="10">
    <source>
        <dbReference type="EMBL" id="KZF18885.1"/>
    </source>
</evidence>
<dbReference type="GO" id="GO:0016579">
    <property type="term" value="P:protein deubiquitination"/>
    <property type="evidence" value="ECO:0007669"/>
    <property type="project" value="TreeGrafter"/>
</dbReference>
<dbReference type="GeneID" id="28896525"/>
<comment type="similarity">
    <text evidence="7">Belongs to the peptidase C12 family.</text>
</comment>
<feature type="region of interest" description="Disordered" evidence="8">
    <location>
        <begin position="1"/>
        <end position="42"/>
    </location>
</feature>
<dbReference type="Pfam" id="PF01088">
    <property type="entry name" value="Peptidase_C12"/>
    <property type="match status" value="1"/>
</dbReference>
<dbReference type="InterPro" id="IPR001578">
    <property type="entry name" value="Peptidase_C12_UCH"/>
</dbReference>
<dbReference type="EMBL" id="KV407469">
    <property type="protein sequence ID" value="KZF18885.1"/>
    <property type="molecule type" value="Genomic_DNA"/>
</dbReference>
<dbReference type="InterPro" id="IPR036959">
    <property type="entry name" value="Peptidase_C12_UCH_sf"/>
</dbReference>
<feature type="active site" description="Nucleophile" evidence="7">
    <location>
        <position position="132"/>
    </location>
</feature>
<gene>
    <name evidence="10" type="ORF">L228DRAFT_242183</name>
</gene>
<evidence type="ECO:0000256" key="8">
    <source>
        <dbReference type="SAM" id="MobiDB-lite"/>
    </source>
</evidence>
<evidence type="ECO:0000256" key="3">
    <source>
        <dbReference type="ARBA" id="ARBA00022670"/>
    </source>
</evidence>
<feature type="compositionally biased region" description="Polar residues" evidence="8">
    <location>
        <begin position="20"/>
        <end position="37"/>
    </location>
</feature>
<dbReference type="GO" id="GO:0005737">
    <property type="term" value="C:cytoplasm"/>
    <property type="evidence" value="ECO:0007669"/>
    <property type="project" value="TreeGrafter"/>
</dbReference>
<name>A0A164ZB11_XYLHT</name>
<dbReference type="GO" id="GO:0004843">
    <property type="term" value="F:cysteine-type deubiquitinase activity"/>
    <property type="evidence" value="ECO:0007669"/>
    <property type="project" value="UniProtKB-UniRule"/>
</dbReference>
<dbReference type="CDD" id="cd09617">
    <property type="entry name" value="Peptidase_C12_UCH37_BAP1"/>
    <property type="match status" value="1"/>
</dbReference>
<accession>A0A164ZB11</accession>
<protein>
    <recommendedName>
        <fullName evidence="2 7">ubiquitinyl hydrolase 1</fullName>
        <ecNumber evidence="2 7">3.4.19.12</ecNumber>
    </recommendedName>
</protein>
<evidence type="ECO:0000256" key="2">
    <source>
        <dbReference type="ARBA" id="ARBA00012759"/>
    </source>
</evidence>
<evidence type="ECO:0000259" key="9">
    <source>
        <dbReference type="PROSITE" id="PS52048"/>
    </source>
</evidence>
<sequence length="428" mass="48688">MATMQKRKGHAGVSNDRHTTSCNDHQTSFSKQPTSPATEEDRDDWKGFCEIESDPAFFDVMLRNFGVKGVKVLEVFGLDDELLSMLPCQHIFRQPVYGLIFLFKWIEDDPERQEPSCPEGVWFANQTVGNACASVALLNIVNNVPGIELGGPLEQFKAFTKDFTPALRGDQIGNFEFLKRIHNSFARKMDMLNCDLALKNETHSKKTKVGRTKYDYTSDGIDVSYHFIAFVPIDGNLWKLDGLERQPQNLGRCDSKDWLSLAKPHIESRIMGYEGEQIEFSLLGLARDPMCNLRVSLAENVKDLQGLQQQMDKLEPGWREERFQNLKTEGLLLGPDIAYGLTQDNIDSAELSEEIKGLLLEGDMSSLEETWSSLARGQTHLRANIVEEEQSTRRDDDRAANRRHDYGPFVQKWIQVLARKGVLRELLE</sequence>
<dbReference type="EC" id="3.4.19.12" evidence="2 7"/>
<evidence type="ECO:0000313" key="11">
    <source>
        <dbReference type="Proteomes" id="UP000076632"/>
    </source>
</evidence>
<feature type="site" description="Transition state stabilizer" evidence="7">
    <location>
        <position position="126"/>
    </location>
</feature>
<evidence type="ECO:0000256" key="5">
    <source>
        <dbReference type="ARBA" id="ARBA00022801"/>
    </source>
</evidence>
<dbReference type="OrthoDB" id="1924260at2759"/>
<organism evidence="10 11">
    <name type="scientific">Xylona heveae (strain CBS 132557 / TC161)</name>
    <dbReference type="NCBI Taxonomy" id="1328760"/>
    <lineage>
        <taxon>Eukaryota</taxon>
        <taxon>Fungi</taxon>
        <taxon>Dikarya</taxon>
        <taxon>Ascomycota</taxon>
        <taxon>Pezizomycotina</taxon>
        <taxon>Xylonomycetes</taxon>
        <taxon>Xylonales</taxon>
        <taxon>Xylonaceae</taxon>
        <taxon>Xylona</taxon>
    </lineage>
</organism>
<reference evidence="10 11" key="1">
    <citation type="journal article" date="2016" name="Fungal Biol.">
        <title>The genome of Xylona heveae provides a window into fungal endophytism.</title>
        <authorList>
            <person name="Gazis R."/>
            <person name="Kuo A."/>
            <person name="Riley R."/>
            <person name="LaButti K."/>
            <person name="Lipzen A."/>
            <person name="Lin J."/>
            <person name="Amirebrahimi M."/>
            <person name="Hesse C.N."/>
            <person name="Spatafora J.W."/>
            <person name="Henrissat B."/>
            <person name="Hainaut M."/>
            <person name="Grigoriev I.V."/>
            <person name="Hibbett D.S."/>
        </authorList>
    </citation>
    <scope>NUCLEOTIDE SEQUENCE [LARGE SCALE GENOMIC DNA]</scope>
    <source>
        <strain evidence="10 11">TC161</strain>
    </source>
</reference>
<dbReference type="Proteomes" id="UP000076632">
    <property type="component" value="Unassembled WGS sequence"/>
</dbReference>
<keyword evidence="4 7" id="KW-0833">Ubl conjugation pathway</keyword>
<dbReference type="FunFam" id="3.40.532.10:FF:000010">
    <property type="entry name" value="Ubiquitin carboxyl-terminal hydrolase"/>
    <property type="match status" value="1"/>
</dbReference>
<feature type="site" description="Important for enzyme activity" evidence="7">
    <location>
        <position position="241"/>
    </location>
</feature>
<keyword evidence="5 7" id="KW-0378">Hydrolase</keyword>
<dbReference type="InterPro" id="IPR038765">
    <property type="entry name" value="Papain-like_cys_pep_sf"/>
</dbReference>